<dbReference type="GO" id="GO:0005886">
    <property type="term" value="C:plasma membrane"/>
    <property type="evidence" value="ECO:0007669"/>
    <property type="project" value="TreeGrafter"/>
</dbReference>
<feature type="transmembrane region" description="Helical" evidence="6">
    <location>
        <begin position="78"/>
        <end position="99"/>
    </location>
</feature>
<evidence type="ECO:0000256" key="3">
    <source>
        <dbReference type="ARBA" id="ARBA00022692"/>
    </source>
</evidence>
<keyword evidence="5 6" id="KW-0472">Membrane</keyword>
<dbReference type="InterPro" id="IPR000791">
    <property type="entry name" value="Gpr1/Fun34/SatP-like"/>
</dbReference>
<dbReference type="NCBIfam" id="NF038013">
    <property type="entry name" value="AceTr_1"/>
    <property type="match status" value="1"/>
</dbReference>
<feature type="transmembrane region" description="Helical" evidence="6">
    <location>
        <begin position="111"/>
        <end position="133"/>
    </location>
</feature>
<feature type="transmembrane region" description="Helical" evidence="6">
    <location>
        <begin position="204"/>
        <end position="225"/>
    </location>
</feature>
<feature type="transmembrane region" description="Helical" evidence="6">
    <location>
        <begin position="52"/>
        <end position="72"/>
    </location>
</feature>
<comment type="subcellular location">
    <subcellularLocation>
        <location evidence="1">Membrane</location>
        <topology evidence="1">Multi-pass membrane protein</topology>
    </subcellularLocation>
</comment>
<evidence type="ECO:0000313" key="7">
    <source>
        <dbReference type="EMBL" id="CAF3154406.1"/>
    </source>
</evidence>
<evidence type="ECO:0000256" key="6">
    <source>
        <dbReference type="SAM" id="Phobius"/>
    </source>
</evidence>
<dbReference type="EMBL" id="CAJNXB010001288">
    <property type="protein sequence ID" value="CAF3154406.1"/>
    <property type="molecule type" value="Genomic_DNA"/>
</dbReference>
<evidence type="ECO:0000256" key="4">
    <source>
        <dbReference type="ARBA" id="ARBA00022989"/>
    </source>
</evidence>
<dbReference type="PANTHER" id="PTHR31123">
    <property type="entry name" value="ACCUMULATION OF DYADS PROTEIN 2-RELATED"/>
    <property type="match status" value="1"/>
</dbReference>
<sequence length="262" mass="28994">MAGTKPITITIENLNEESRLTIEKFLKFEHMMKSSPPESSQLNRPPYHELNAAPLGLCAFALTTFIASMYLAGASVPINASLGVVMGPALCYGGLIQLLAGLLEFRNGNNLLALIFCSYGGFWLSFAALHILSFNFLGDYHDANALNNALGVFFLAWTIYTTLMLISVLRTNFVTISLFVFLVICLSLLTASKFLQSHYNLQRAAGAFGILTASIAWYSAIAHLLSKNNWFFQLPVFEVSRLRRQINNDIANEIANKHSTNE</sequence>
<keyword evidence="3 6" id="KW-0812">Transmembrane</keyword>
<dbReference type="OrthoDB" id="3648309at2759"/>
<comment type="caution">
    <text evidence="8">The sequence shown here is derived from an EMBL/GenBank/DDBJ whole genome shotgun (WGS) entry which is preliminary data.</text>
</comment>
<evidence type="ECO:0000313" key="9">
    <source>
        <dbReference type="Proteomes" id="UP000663873"/>
    </source>
</evidence>
<evidence type="ECO:0000313" key="8">
    <source>
        <dbReference type="EMBL" id="CAF4207066.1"/>
    </source>
</evidence>
<reference evidence="8" key="1">
    <citation type="submission" date="2021-02" db="EMBL/GenBank/DDBJ databases">
        <authorList>
            <person name="Nowell W R."/>
        </authorList>
    </citation>
    <scope>NUCLEOTIDE SEQUENCE</scope>
</reference>
<comment type="similarity">
    <text evidence="2">Belongs to the acetate uptake transporter (AceTr) (TC 2.A.96) family.</text>
</comment>
<dbReference type="Pfam" id="PF01184">
    <property type="entry name" value="Gpr1_Fun34_YaaH"/>
    <property type="match status" value="1"/>
</dbReference>
<feature type="transmembrane region" description="Helical" evidence="6">
    <location>
        <begin position="173"/>
        <end position="192"/>
    </location>
</feature>
<gene>
    <name evidence="7" type="ORF">TIS948_LOCUS9895</name>
    <name evidence="8" type="ORF">UJA718_LOCUS6906</name>
</gene>
<dbReference type="GO" id="GO:0015123">
    <property type="term" value="F:acetate transmembrane transporter activity"/>
    <property type="evidence" value="ECO:0007669"/>
    <property type="project" value="TreeGrafter"/>
</dbReference>
<keyword evidence="9" id="KW-1185">Reference proteome</keyword>
<keyword evidence="4 6" id="KW-1133">Transmembrane helix</keyword>
<dbReference type="InterPro" id="IPR051633">
    <property type="entry name" value="AceTr"/>
</dbReference>
<evidence type="ECO:0000256" key="2">
    <source>
        <dbReference type="ARBA" id="ARBA00005587"/>
    </source>
</evidence>
<dbReference type="Proteomes" id="UP000663825">
    <property type="component" value="Unassembled WGS sequence"/>
</dbReference>
<dbReference type="AlphaFoldDB" id="A0A820C1P1"/>
<protein>
    <submittedName>
        <fullName evidence="8">Uncharacterized protein</fullName>
    </submittedName>
</protein>
<name>A0A820C1P1_9BILA</name>
<dbReference type="PANTHER" id="PTHR31123:SF1">
    <property type="entry name" value="ACCUMULATION OF DYADS PROTEIN 2-RELATED"/>
    <property type="match status" value="1"/>
</dbReference>
<organism evidence="8 9">
    <name type="scientific">Rotaria socialis</name>
    <dbReference type="NCBI Taxonomy" id="392032"/>
    <lineage>
        <taxon>Eukaryota</taxon>
        <taxon>Metazoa</taxon>
        <taxon>Spiralia</taxon>
        <taxon>Gnathifera</taxon>
        <taxon>Rotifera</taxon>
        <taxon>Eurotatoria</taxon>
        <taxon>Bdelloidea</taxon>
        <taxon>Philodinida</taxon>
        <taxon>Philodinidae</taxon>
        <taxon>Rotaria</taxon>
    </lineage>
</organism>
<dbReference type="EMBL" id="CAJOBP010000667">
    <property type="protein sequence ID" value="CAF4207066.1"/>
    <property type="molecule type" value="Genomic_DNA"/>
</dbReference>
<feature type="transmembrane region" description="Helical" evidence="6">
    <location>
        <begin position="145"/>
        <end position="166"/>
    </location>
</feature>
<evidence type="ECO:0000256" key="5">
    <source>
        <dbReference type="ARBA" id="ARBA00023136"/>
    </source>
</evidence>
<evidence type="ECO:0000256" key="1">
    <source>
        <dbReference type="ARBA" id="ARBA00004141"/>
    </source>
</evidence>
<accession>A0A820C1P1</accession>
<proteinExistence type="inferred from homology"/>
<dbReference type="Proteomes" id="UP000663873">
    <property type="component" value="Unassembled WGS sequence"/>
</dbReference>